<proteinExistence type="predicted"/>
<dbReference type="Proteomes" id="UP000298460">
    <property type="component" value="Unassembled WGS sequence"/>
</dbReference>
<reference evidence="6 7" key="1">
    <citation type="submission" date="2019-03" db="EMBL/GenBank/DDBJ databases">
        <title>Draft Genome Sequence of Desulfosporosinus fructosivorans Strain 63.6F, Isolated from Marine Sediment in the Baltic Sea.</title>
        <authorList>
            <person name="Hausmann B."/>
            <person name="Vandieken V."/>
            <person name="Pjevac P."/>
            <person name="Schreck K."/>
            <person name="Herbold C.W."/>
            <person name="Loy A."/>
        </authorList>
    </citation>
    <scope>NUCLEOTIDE SEQUENCE [LARGE SCALE GENOMIC DNA]</scope>
    <source>
        <strain evidence="6 7">63.6F</strain>
    </source>
</reference>
<dbReference type="GO" id="GO:0046872">
    <property type="term" value="F:metal ion binding"/>
    <property type="evidence" value="ECO:0007669"/>
    <property type="project" value="UniProtKB-KW"/>
</dbReference>
<keyword evidence="4" id="KW-0411">Iron-sulfur</keyword>
<dbReference type="AlphaFoldDB" id="A0A4Z0R4H5"/>
<dbReference type="InterPro" id="IPR017896">
    <property type="entry name" value="4Fe4S_Fe-S-bd"/>
</dbReference>
<protein>
    <submittedName>
        <fullName evidence="6">4Fe-4S dicluster domain-containing protein</fullName>
    </submittedName>
</protein>
<evidence type="ECO:0000256" key="4">
    <source>
        <dbReference type="ARBA" id="ARBA00023014"/>
    </source>
</evidence>
<dbReference type="PROSITE" id="PS51379">
    <property type="entry name" value="4FE4S_FER_2"/>
    <property type="match status" value="2"/>
</dbReference>
<dbReference type="Pfam" id="PF13187">
    <property type="entry name" value="Fer4_9"/>
    <property type="match status" value="1"/>
</dbReference>
<evidence type="ECO:0000313" key="6">
    <source>
        <dbReference type="EMBL" id="TGE37359.1"/>
    </source>
</evidence>
<dbReference type="Gene3D" id="3.30.70.20">
    <property type="match status" value="1"/>
</dbReference>
<keyword evidence="1" id="KW-0004">4Fe-4S</keyword>
<sequence>MDRSFKEKRRCKMLKDILSRLKKNADGKPNRNPVTPPCRYQINAEKCRGCDRCKKVCKAGAISGERGKAYVIDEQKCIKCGTCMKWCKYGAIKSLDMYSGEPKQ</sequence>
<evidence type="ECO:0000259" key="5">
    <source>
        <dbReference type="PROSITE" id="PS51379"/>
    </source>
</evidence>
<evidence type="ECO:0000313" key="7">
    <source>
        <dbReference type="Proteomes" id="UP000298460"/>
    </source>
</evidence>
<evidence type="ECO:0000256" key="2">
    <source>
        <dbReference type="ARBA" id="ARBA00022723"/>
    </source>
</evidence>
<dbReference type="EMBL" id="SPQQ01000005">
    <property type="protein sequence ID" value="TGE37359.1"/>
    <property type="molecule type" value="Genomic_DNA"/>
</dbReference>
<evidence type="ECO:0000256" key="3">
    <source>
        <dbReference type="ARBA" id="ARBA00023004"/>
    </source>
</evidence>
<gene>
    <name evidence="6" type="ORF">E4K67_16105</name>
</gene>
<keyword evidence="3" id="KW-0408">Iron</keyword>
<keyword evidence="2" id="KW-0479">Metal-binding</keyword>
<organism evidence="6 7">
    <name type="scientific">Desulfosporosinus fructosivorans</name>
    <dbReference type="NCBI Taxonomy" id="2018669"/>
    <lineage>
        <taxon>Bacteria</taxon>
        <taxon>Bacillati</taxon>
        <taxon>Bacillota</taxon>
        <taxon>Clostridia</taxon>
        <taxon>Eubacteriales</taxon>
        <taxon>Desulfitobacteriaceae</taxon>
        <taxon>Desulfosporosinus</taxon>
    </lineage>
</organism>
<keyword evidence="7" id="KW-1185">Reference proteome</keyword>
<feature type="domain" description="4Fe-4S ferredoxin-type" evidence="5">
    <location>
        <begin position="68"/>
        <end position="97"/>
    </location>
</feature>
<name>A0A4Z0R4H5_9FIRM</name>
<feature type="domain" description="4Fe-4S ferredoxin-type" evidence="5">
    <location>
        <begin position="38"/>
        <end position="67"/>
    </location>
</feature>
<comment type="caution">
    <text evidence="6">The sequence shown here is derived from an EMBL/GenBank/DDBJ whole genome shotgun (WGS) entry which is preliminary data.</text>
</comment>
<dbReference type="GO" id="GO:0051539">
    <property type="term" value="F:4 iron, 4 sulfur cluster binding"/>
    <property type="evidence" value="ECO:0007669"/>
    <property type="project" value="UniProtKB-KW"/>
</dbReference>
<dbReference type="PANTHER" id="PTHR43687">
    <property type="entry name" value="ADENYLYLSULFATE REDUCTASE, BETA SUBUNIT"/>
    <property type="match status" value="1"/>
</dbReference>
<dbReference type="InterPro" id="IPR050572">
    <property type="entry name" value="Fe-S_Ferredoxin"/>
</dbReference>
<accession>A0A4Z0R4H5</accession>
<evidence type="ECO:0000256" key="1">
    <source>
        <dbReference type="ARBA" id="ARBA00022485"/>
    </source>
</evidence>
<dbReference type="SUPFAM" id="SSF54862">
    <property type="entry name" value="4Fe-4S ferredoxins"/>
    <property type="match status" value="1"/>
</dbReference>
<dbReference type="PANTHER" id="PTHR43687:SF3">
    <property type="entry name" value="4FE-4S FERREDOXIN-TYPE DOMAIN-CONTAINING PROTEIN"/>
    <property type="match status" value="1"/>
</dbReference>